<dbReference type="EMBL" id="LR798355">
    <property type="protein sequence ID" value="CAB5226027.1"/>
    <property type="molecule type" value="Genomic_DNA"/>
</dbReference>
<gene>
    <name evidence="1" type="ORF">UFOVP757_28</name>
</gene>
<proteinExistence type="predicted"/>
<sequence length="79" mass="9043">MERITLVEVDVHLTHTQDFGGASKVATINFLTEETVPVDIYSKVYARVIGMFGCKAYILLKRVQRDRKWTDVKDQGVKI</sequence>
<accession>A0A6J7X588</accession>
<name>A0A6J7X588_9CAUD</name>
<reference evidence="1" key="1">
    <citation type="submission" date="2020-05" db="EMBL/GenBank/DDBJ databases">
        <authorList>
            <person name="Chiriac C."/>
            <person name="Salcher M."/>
            <person name="Ghai R."/>
            <person name="Kavagutti S V."/>
        </authorList>
    </citation>
    <scope>NUCLEOTIDE SEQUENCE</scope>
</reference>
<organism evidence="1">
    <name type="scientific">uncultured Caudovirales phage</name>
    <dbReference type="NCBI Taxonomy" id="2100421"/>
    <lineage>
        <taxon>Viruses</taxon>
        <taxon>Duplodnaviria</taxon>
        <taxon>Heunggongvirae</taxon>
        <taxon>Uroviricota</taxon>
        <taxon>Caudoviricetes</taxon>
        <taxon>Peduoviridae</taxon>
        <taxon>Maltschvirus</taxon>
        <taxon>Maltschvirus maltsch</taxon>
    </lineage>
</organism>
<protein>
    <submittedName>
        <fullName evidence="1">Uncharacterized protein</fullName>
    </submittedName>
</protein>
<evidence type="ECO:0000313" key="1">
    <source>
        <dbReference type="EMBL" id="CAB5226027.1"/>
    </source>
</evidence>